<dbReference type="RefSeq" id="WP_052330659.1">
    <property type="nucleotide sequence ID" value="NZ_CYYT01000016.1"/>
</dbReference>
<sequence>MDIDNTCGMLIRQIHNSLEKMSNKDLKEKGLTLVQVSALFSINDTAEKKVTFKELEKILHLAQSTTVGIISRLEQKNLVTSYIDDNDKRIKYVRITELGEQCCKEAEDSMLKTETFLLSNLTEIEKVLFKDLLEKVNNTLK</sequence>
<evidence type="ECO:0000256" key="2">
    <source>
        <dbReference type="ARBA" id="ARBA00023125"/>
    </source>
</evidence>
<organism evidence="5 6">
    <name type="scientific">Clostridium disporicum</name>
    <dbReference type="NCBI Taxonomy" id="84024"/>
    <lineage>
        <taxon>Bacteria</taxon>
        <taxon>Bacillati</taxon>
        <taxon>Bacillota</taxon>
        <taxon>Clostridia</taxon>
        <taxon>Eubacteriales</taxon>
        <taxon>Clostridiaceae</taxon>
        <taxon>Clostridium</taxon>
    </lineage>
</organism>
<proteinExistence type="predicted"/>
<name>A0A174ELA6_9CLOT</name>
<keyword evidence="1" id="KW-0805">Transcription regulation</keyword>
<evidence type="ECO:0000256" key="1">
    <source>
        <dbReference type="ARBA" id="ARBA00023015"/>
    </source>
</evidence>
<dbReference type="InterPro" id="IPR036390">
    <property type="entry name" value="WH_DNA-bd_sf"/>
</dbReference>
<dbReference type="InterPro" id="IPR000835">
    <property type="entry name" value="HTH_MarR-typ"/>
</dbReference>
<evidence type="ECO:0000256" key="3">
    <source>
        <dbReference type="ARBA" id="ARBA00023163"/>
    </source>
</evidence>
<dbReference type="Gene3D" id="1.10.10.10">
    <property type="entry name" value="Winged helix-like DNA-binding domain superfamily/Winged helix DNA-binding domain"/>
    <property type="match status" value="1"/>
</dbReference>
<dbReference type="PROSITE" id="PS50995">
    <property type="entry name" value="HTH_MARR_2"/>
    <property type="match status" value="1"/>
</dbReference>
<keyword evidence="3" id="KW-0804">Transcription</keyword>
<evidence type="ECO:0000313" key="5">
    <source>
        <dbReference type="EMBL" id="CUN97875.1"/>
    </source>
</evidence>
<dbReference type="GO" id="GO:0003677">
    <property type="term" value="F:DNA binding"/>
    <property type="evidence" value="ECO:0007669"/>
    <property type="project" value="UniProtKB-KW"/>
</dbReference>
<keyword evidence="2" id="KW-0238">DNA-binding</keyword>
<evidence type="ECO:0000313" key="6">
    <source>
        <dbReference type="Proteomes" id="UP000095558"/>
    </source>
</evidence>
<dbReference type="AlphaFoldDB" id="A0A174ELA6"/>
<dbReference type="PANTHER" id="PTHR42756:SF1">
    <property type="entry name" value="TRANSCRIPTIONAL REPRESSOR OF EMRAB OPERON"/>
    <property type="match status" value="1"/>
</dbReference>
<protein>
    <submittedName>
        <fullName evidence="5">MarR family transcriptional regulator</fullName>
    </submittedName>
</protein>
<accession>A0A174ELA6</accession>
<evidence type="ECO:0000259" key="4">
    <source>
        <dbReference type="PROSITE" id="PS50995"/>
    </source>
</evidence>
<dbReference type="SUPFAM" id="SSF46785">
    <property type="entry name" value="Winged helix' DNA-binding domain"/>
    <property type="match status" value="1"/>
</dbReference>
<dbReference type="PRINTS" id="PR00598">
    <property type="entry name" value="HTHMARR"/>
</dbReference>
<dbReference type="OrthoDB" id="2297442at2"/>
<dbReference type="SMART" id="SM00347">
    <property type="entry name" value="HTH_MARR"/>
    <property type="match status" value="1"/>
</dbReference>
<dbReference type="Pfam" id="PF01047">
    <property type="entry name" value="MarR"/>
    <property type="match status" value="1"/>
</dbReference>
<dbReference type="EMBL" id="CYZV01000010">
    <property type="protein sequence ID" value="CUN97875.1"/>
    <property type="molecule type" value="Genomic_DNA"/>
</dbReference>
<dbReference type="PANTHER" id="PTHR42756">
    <property type="entry name" value="TRANSCRIPTIONAL REGULATOR, MARR"/>
    <property type="match status" value="1"/>
</dbReference>
<dbReference type="GeneID" id="83011945"/>
<dbReference type="Proteomes" id="UP000095558">
    <property type="component" value="Unassembled WGS sequence"/>
</dbReference>
<feature type="domain" description="HTH marR-type" evidence="4">
    <location>
        <begin position="4"/>
        <end position="138"/>
    </location>
</feature>
<gene>
    <name evidence="5" type="ORF">ERS852470_01149</name>
</gene>
<dbReference type="InterPro" id="IPR036388">
    <property type="entry name" value="WH-like_DNA-bd_sf"/>
</dbReference>
<reference evidence="5 6" key="1">
    <citation type="submission" date="2015-09" db="EMBL/GenBank/DDBJ databases">
        <authorList>
            <consortium name="Pathogen Informatics"/>
        </authorList>
    </citation>
    <scope>NUCLEOTIDE SEQUENCE [LARGE SCALE GENOMIC DNA]</scope>
    <source>
        <strain evidence="5 6">2789STDY5834855</strain>
    </source>
</reference>
<dbReference type="GO" id="GO:0003700">
    <property type="term" value="F:DNA-binding transcription factor activity"/>
    <property type="evidence" value="ECO:0007669"/>
    <property type="project" value="InterPro"/>
</dbReference>